<dbReference type="AlphaFoldDB" id="F6GWS2"/>
<dbReference type="InParanoid" id="F6GWS2"/>
<dbReference type="GO" id="GO:0003735">
    <property type="term" value="F:structural constituent of ribosome"/>
    <property type="evidence" value="ECO:0000318"/>
    <property type="project" value="GO_Central"/>
</dbReference>
<accession>F6GWS2</accession>
<dbReference type="CDD" id="cd00387">
    <property type="entry name" value="Ribosomal_L7_L12"/>
    <property type="match status" value="1"/>
</dbReference>
<dbReference type="Proteomes" id="UP000009183">
    <property type="component" value="Chromosome 4"/>
</dbReference>
<protein>
    <recommendedName>
        <fullName evidence="9">50S ribosomal protein L7/L12</fullName>
    </recommendedName>
</protein>
<evidence type="ECO:0000313" key="8">
    <source>
        <dbReference type="Proteomes" id="UP000009183"/>
    </source>
</evidence>
<dbReference type="FunCoup" id="F6GWS2">
    <property type="interactions" value="2673"/>
</dbReference>
<dbReference type="SUPFAM" id="SSF54736">
    <property type="entry name" value="ClpS-like"/>
    <property type="match status" value="1"/>
</dbReference>
<dbReference type="NCBIfam" id="TIGR00855">
    <property type="entry name" value="L12"/>
    <property type="match status" value="1"/>
</dbReference>
<organism evidence="7 8">
    <name type="scientific">Vitis vinifera</name>
    <name type="common">Grape</name>
    <dbReference type="NCBI Taxonomy" id="29760"/>
    <lineage>
        <taxon>Eukaryota</taxon>
        <taxon>Viridiplantae</taxon>
        <taxon>Streptophyta</taxon>
        <taxon>Embryophyta</taxon>
        <taxon>Tracheophyta</taxon>
        <taxon>Spermatophyta</taxon>
        <taxon>Magnoliopsida</taxon>
        <taxon>eudicotyledons</taxon>
        <taxon>Gunneridae</taxon>
        <taxon>Pentapetalae</taxon>
        <taxon>rosids</taxon>
        <taxon>Vitales</taxon>
        <taxon>Vitaceae</taxon>
        <taxon>Viteae</taxon>
        <taxon>Vitis</taxon>
    </lineage>
</organism>
<feature type="domain" description="Large ribosomal subunit protein bL12 C-terminal" evidence="5">
    <location>
        <begin position="122"/>
        <end position="185"/>
    </location>
</feature>
<evidence type="ECO:0000256" key="4">
    <source>
        <dbReference type="SAM" id="MobiDB-lite"/>
    </source>
</evidence>
<evidence type="ECO:0000259" key="6">
    <source>
        <dbReference type="Pfam" id="PF16320"/>
    </source>
</evidence>
<dbReference type="InterPro" id="IPR036235">
    <property type="entry name" value="Ribosomal_bL12_oligo_N_sf"/>
</dbReference>
<evidence type="ECO:0000256" key="1">
    <source>
        <dbReference type="ARBA" id="ARBA00007197"/>
    </source>
</evidence>
<dbReference type="HAMAP" id="MF_00368">
    <property type="entry name" value="Ribosomal_bL12"/>
    <property type="match status" value="1"/>
</dbReference>
<evidence type="ECO:0000256" key="2">
    <source>
        <dbReference type="ARBA" id="ARBA00022980"/>
    </source>
</evidence>
<dbReference type="InterPro" id="IPR000206">
    <property type="entry name" value="Ribosomal_bL12"/>
</dbReference>
<dbReference type="Pfam" id="PF00542">
    <property type="entry name" value="Ribosomal_L12"/>
    <property type="match status" value="1"/>
</dbReference>
<dbReference type="PANTHER" id="PTHR45987">
    <property type="entry name" value="39S RIBOSOMAL PROTEIN L12"/>
    <property type="match status" value="1"/>
</dbReference>
<evidence type="ECO:0000256" key="3">
    <source>
        <dbReference type="ARBA" id="ARBA00023274"/>
    </source>
</evidence>
<name>F6GWS2_VITVI</name>
<dbReference type="GO" id="GO:0003729">
    <property type="term" value="F:mRNA binding"/>
    <property type="evidence" value="ECO:0000318"/>
    <property type="project" value="GO_Central"/>
</dbReference>
<keyword evidence="2" id="KW-0689">Ribosomal protein</keyword>
<dbReference type="InterPro" id="IPR013823">
    <property type="entry name" value="Ribosomal_bL12_C"/>
</dbReference>
<keyword evidence="3" id="KW-0687">Ribonucleoprotein</keyword>
<dbReference type="GO" id="GO:0005840">
    <property type="term" value="C:ribosome"/>
    <property type="evidence" value="ECO:0007669"/>
    <property type="project" value="UniProtKB-KW"/>
</dbReference>
<evidence type="ECO:0000313" key="7">
    <source>
        <dbReference type="EMBL" id="CCB44407.1"/>
    </source>
</evidence>
<dbReference type="FunFam" id="3.30.1390.10:FF:000001">
    <property type="entry name" value="50S ribosomal protein L7/L12"/>
    <property type="match status" value="1"/>
</dbReference>
<gene>
    <name evidence="7" type="ordered locus">VIT_04s0023g02590</name>
</gene>
<dbReference type="Pfam" id="PF16320">
    <property type="entry name" value="Ribosomal_L12_N"/>
    <property type="match status" value="1"/>
</dbReference>
<dbReference type="GO" id="GO:1990904">
    <property type="term" value="C:ribonucleoprotein complex"/>
    <property type="evidence" value="ECO:0007669"/>
    <property type="project" value="UniProtKB-KW"/>
</dbReference>
<dbReference type="Gene3D" id="3.30.1390.10">
    <property type="match status" value="1"/>
</dbReference>
<dbReference type="PANTHER" id="PTHR45987:SF4">
    <property type="entry name" value="LARGE RIBOSOMAL SUBUNIT PROTEIN BL12M"/>
    <property type="match status" value="1"/>
</dbReference>
<feature type="region of interest" description="Disordered" evidence="4">
    <location>
        <begin position="184"/>
        <end position="208"/>
    </location>
</feature>
<dbReference type="EMBL" id="FN594959">
    <property type="protein sequence ID" value="CCB44407.1"/>
    <property type="molecule type" value="Genomic_DNA"/>
</dbReference>
<dbReference type="SUPFAM" id="SSF48300">
    <property type="entry name" value="Ribosomal protein L7/12, oligomerisation (N-terminal) domain"/>
    <property type="match status" value="1"/>
</dbReference>
<dbReference type="InterPro" id="IPR014719">
    <property type="entry name" value="Ribosomal_bL12_C/ClpS-like"/>
</dbReference>
<dbReference type="eggNOG" id="KOG1715">
    <property type="taxonomic scope" value="Eukaryota"/>
</dbReference>
<dbReference type="InterPro" id="IPR008932">
    <property type="entry name" value="Ribosomal_bL12_oligo"/>
</dbReference>
<dbReference type="PaxDb" id="29760-VIT_04s0023g02590.t01"/>
<comment type="similarity">
    <text evidence="1">Belongs to the bacterial ribosomal protein bL12 family.</text>
</comment>
<sequence>MRYFGSIVPQLSRNLKLRITQNPTFCDSLNPNSHLWNRLNFVLKYTSSAQVPSERVSSIVDEISGLTLLEVSDLTELLRKKLDINEMPVMAVMMPGMGFGVRGAGGAAPKAAEVKAAEKTAFDLKLEAFDAAAKIKIIKEVRTFTDLGLKEAKDLVEHAPTLLKKGVPKEEAENIIEKMKAVGAKAPNRNDKPTTRRRIELDGMVLKS</sequence>
<feature type="compositionally biased region" description="Basic and acidic residues" evidence="4">
    <location>
        <begin position="188"/>
        <end position="201"/>
    </location>
</feature>
<feature type="domain" description="Large ribosomal subunit protein bL12 oligomerization" evidence="6">
    <location>
        <begin position="58"/>
        <end position="103"/>
    </location>
</feature>
<dbReference type="HOGENOM" id="CLU_086499_0_0_1"/>
<dbReference type="GO" id="GO:0005737">
    <property type="term" value="C:cytoplasm"/>
    <property type="evidence" value="ECO:0007669"/>
    <property type="project" value="UniProtKB-ARBA"/>
</dbReference>
<keyword evidence="8" id="KW-1185">Reference proteome</keyword>
<dbReference type="STRING" id="29760.F6GWS2"/>
<proteinExistence type="inferred from homology"/>
<dbReference type="GO" id="GO:0006412">
    <property type="term" value="P:translation"/>
    <property type="evidence" value="ECO:0000318"/>
    <property type="project" value="GO_Central"/>
</dbReference>
<reference evidence="8" key="1">
    <citation type="journal article" date="2007" name="Nature">
        <title>The grapevine genome sequence suggests ancestral hexaploidization in major angiosperm phyla.</title>
        <authorList>
            <consortium name="The French-Italian Public Consortium for Grapevine Genome Characterization."/>
            <person name="Jaillon O."/>
            <person name="Aury J.-M."/>
            <person name="Noel B."/>
            <person name="Policriti A."/>
            <person name="Clepet C."/>
            <person name="Casagrande A."/>
            <person name="Choisne N."/>
            <person name="Aubourg S."/>
            <person name="Vitulo N."/>
            <person name="Jubin C."/>
            <person name="Vezzi A."/>
            <person name="Legeai F."/>
            <person name="Hugueney P."/>
            <person name="Dasilva C."/>
            <person name="Horner D."/>
            <person name="Mica E."/>
            <person name="Jublot D."/>
            <person name="Poulain J."/>
            <person name="Bruyere C."/>
            <person name="Billault A."/>
            <person name="Segurens B."/>
            <person name="Gouyvenoux M."/>
            <person name="Ugarte E."/>
            <person name="Cattonaro F."/>
            <person name="Anthouard V."/>
            <person name="Vico V."/>
            <person name="Del Fabbro C."/>
            <person name="Alaux M."/>
            <person name="Di Gaspero G."/>
            <person name="Dumas V."/>
            <person name="Felice N."/>
            <person name="Paillard S."/>
            <person name="Juman I."/>
            <person name="Moroldo M."/>
            <person name="Scalabrin S."/>
            <person name="Canaguier A."/>
            <person name="Le Clainche I."/>
            <person name="Malacrida G."/>
            <person name="Durand E."/>
            <person name="Pesole G."/>
            <person name="Laucou V."/>
            <person name="Chatelet P."/>
            <person name="Merdinoglu D."/>
            <person name="Delledonne M."/>
            <person name="Pezzotti M."/>
            <person name="Lecharny A."/>
            <person name="Scarpelli C."/>
            <person name="Artiguenave F."/>
            <person name="Pe M.E."/>
            <person name="Valle G."/>
            <person name="Morgante M."/>
            <person name="Caboche M."/>
            <person name="Adam-Blondon A.-F."/>
            <person name="Weissenbach J."/>
            <person name="Quetier F."/>
            <person name="Wincker P."/>
        </authorList>
    </citation>
    <scope>NUCLEOTIDE SEQUENCE [LARGE SCALE GENOMIC DNA]</scope>
    <source>
        <strain evidence="8">cv. Pinot noir / PN40024</strain>
    </source>
</reference>
<dbReference type="Gene3D" id="1.20.5.710">
    <property type="entry name" value="Single helix bin"/>
    <property type="match status" value="1"/>
</dbReference>
<evidence type="ECO:0008006" key="9">
    <source>
        <dbReference type="Google" id="ProtNLM"/>
    </source>
</evidence>
<evidence type="ECO:0000259" key="5">
    <source>
        <dbReference type="Pfam" id="PF00542"/>
    </source>
</evidence>